<gene>
    <name evidence="8" type="ORF">E1298_05380</name>
</gene>
<dbReference type="PROSITE" id="PS00108">
    <property type="entry name" value="PROTEIN_KINASE_ST"/>
    <property type="match status" value="1"/>
</dbReference>
<dbReference type="SUPFAM" id="SSF56112">
    <property type="entry name" value="Protein kinase-like (PK-like)"/>
    <property type="match status" value="1"/>
</dbReference>
<dbReference type="RefSeq" id="WP_131889631.1">
    <property type="nucleotide sequence ID" value="NZ_SMKU01000013.1"/>
</dbReference>
<dbReference type="GO" id="GO:0004674">
    <property type="term" value="F:protein serine/threonine kinase activity"/>
    <property type="evidence" value="ECO:0007669"/>
    <property type="project" value="UniProtKB-KW"/>
</dbReference>
<evidence type="ECO:0000256" key="4">
    <source>
        <dbReference type="ARBA" id="ARBA00022741"/>
    </source>
</evidence>
<dbReference type="EC" id="2.7.11.1" evidence="1"/>
<evidence type="ECO:0000256" key="1">
    <source>
        <dbReference type="ARBA" id="ARBA00012513"/>
    </source>
</evidence>
<dbReference type="EMBL" id="SMKU01000013">
    <property type="protein sequence ID" value="TDD95298.1"/>
    <property type="molecule type" value="Genomic_DNA"/>
</dbReference>
<accession>A0A4R5C6I1</accession>
<evidence type="ECO:0000259" key="7">
    <source>
        <dbReference type="PROSITE" id="PS50011"/>
    </source>
</evidence>
<dbReference type="Pfam" id="PF00069">
    <property type="entry name" value="Pkinase"/>
    <property type="match status" value="1"/>
</dbReference>
<dbReference type="InterPro" id="IPR000719">
    <property type="entry name" value="Prot_kinase_dom"/>
</dbReference>
<keyword evidence="9" id="KW-1185">Reference proteome</keyword>
<keyword evidence="3" id="KW-0808">Transferase</keyword>
<dbReference type="PANTHER" id="PTHR43289">
    <property type="entry name" value="MITOGEN-ACTIVATED PROTEIN KINASE KINASE KINASE 20-RELATED"/>
    <property type="match status" value="1"/>
</dbReference>
<name>A0A4R5C6I1_9ACTN</name>
<evidence type="ECO:0000256" key="5">
    <source>
        <dbReference type="ARBA" id="ARBA00022777"/>
    </source>
</evidence>
<dbReference type="GO" id="GO:0005524">
    <property type="term" value="F:ATP binding"/>
    <property type="evidence" value="ECO:0007669"/>
    <property type="project" value="UniProtKB-KW"/>
</dbReference>
<dbReference type="PROSITE" id="PS50011">
    <property type="entry name" value="PROTEIN_KINASE_DOM"/>
    <property type="match status" value="1"/>
</dbReference>
<dbReference type="AlphaFoldDB" id="A0A4R5C6I1"/>
<dbReference type="Gene3D" id="1.10.510.10">
    <property type="entry name" value="Transferase(Phosphotransferase) domain 1"/>
    <property type="match status" value="1"/>
</dbReference>
<reference evidence="8 9" key="1">
    <citation type="submission" date="2019-03" db="EMBL/GenBank/DDBJ databases">
        <title>Draft genome sequences of novel Actinobacteria.</title>
        <authorList>
            <person name="Sahin N."/>
            <person name="Ay H."/>
            <person name="Saygin H."/>
        </authorList>
    </citation>
    <scope>NUCLEOTIDE SEQUENCE [LARGE SCALE GENOMIC DNA]</scope>
    <source>
        <strain evidence="8 9">H3C3</strain>
    </source>
</reference>
<evidence type="ECO:0000256" key="6">
    <source>
        <dbReference type="ARBA" id="ARBA00022840"/>
    </source>
</evidence>
<keyword evidence="5 8" id="KW-0418">Kinase</keyword>
<proteinExistence type="predicted"/>
<organism evidence="8 9">
    <name type="scientific">Actinomadura rubrisoli</name>
    <dbReference type="NCBI Taxonomy" id="2530368"/>
    <lineage>
        <taxon>Bacteria</taxon>
        <taxon>Bacillati</taxon>
        <taxon>Actinomycetota</taxon>
        <taxon>Actinomycetes</taxon>
        <taxon>Streptosporangiales</taxon>
        <taxon>Thermomonosporaceae</taxon>
        <taxon>Actinomadura</taxon>
    </lineage>
</organism>
<dbReference type="SMART" id="SM00220">
    <property type="entry name" value="S_TKc"/>
    <property type="match status" value="1"/>
</dbReference>
<keyword evidence="6" id="KW-0067">ATP-binding</keyword>
<keyword evidence="2 8" id="KW-0723">Serine/threonine-protein kinase</keyword>
<evidence type="ECO:0000313" key="8">
    <source>
        <dbReference type="EMBL" id="TDD95298.1"/>
    </source>
</evidence>
<comment type="caution">
    <text evidence="8">The sequence shown here is derived from an EMBL/GenBank/DDBJ whole genome shotgun (WGS) entry which is preliminary data.</text>
</comment>
<feature type="domain" description="Protein kinase" evidence="7">
    <location>
        <begin position="1"/>
        <end position="185"/>
    </location>
</feature>
<dbReference type="OrthoDB" id="9762169at2"/>
<dbReference type="CDD" id="cd14014">
    <property type="entry name" value="STKc_PknB_like"/>
    <property type="match status" value="1"/>
</dbReference>
<dbReference type="InterPro" id="IPR011009">
    <property type="entry name" value="Kinase-like_dom_sf"/>
</dbReference>
<dbReference type="Proteomes" id="UP000294513">
    <property type="component" value="Unassembled WGS sequence"/>
</dbReference>
<evidence type="ECO:0000256" key="3">
    <source>
        <dbReference type="ARBA" id="ARBA00022679"/>
    </source>
</evidence>
<protein>
    <recommendedName>
        <fullName evidence="1">non-specific serine/threonine protein kinase</fullName>
        <ecNumber evidence="1">2.7.11.1</ecNumber>
    </recommendedName>
</protein>
<keyword evidence="4" id="KW-0547">Nucleotide-binding</keyword>
<evidence type="ECO:0000313" key="9">
    <source>
        <dbReference type="Proteomes" id="UP000294513"/>
    </source>
</evidence>
<dbReference type="PANTHER" id="PTHR43289:SF6">
    <property type="entry name" value="SERINE_THREONINE-PROTEIN KINASE NEKL-3"/>
    <property type="match status" value="1"/>
</dbReference>
<sequence length="185" mass="19515">MRQGERVQRHPLALLSGCGELTTLDAAARLVHPGIVKVFDVTKYDGAPVIVMEFVKGRSLADIIEQDGPLPPKDVARLGLALLDALQTAHQAGIVHRDLKPANVLITDRRTVITDFGVAALAGDPSITRSGTVLGTPAYMAPEQAQGHNVGPTADLWALGATLYTTVEGHPPTSETPSCPSSRPC</sequence>
<dbReference type="InterPro" id="IPR008271">
    <property type="entry name" value="Ser/Thr_kinase_AS"/>
</dbReference>
<evidence type="ECO:0000256" key="2">
    <source>
        <dbReference type="ARBA" id="ARBA00022527"/>
    </source>
</evidence>